<sequence length="48" mass="5692">MKIWLTLLMSTSIALGNLTMHYFMQKELLVSLPTSYLKIIFFWLLQRG</sequence>
<keyword evidence="1" id="KW-0472">Membrane</keyword>
<dbReference type="AlphaFoldDB" id="G2HEN7"/>
<keyword evidence="1" id="KW-1133">Transmembrane helix</keyword>
<protein>
    <submittedName>
        <fullName evidence="2">Amyloid protein-binding protein 2</fullName>
    </submittedName>
</protein>
<keyword evidence="1" id="KW-0812">Transmembrane</keyword>
<evidence type="ECO:0000313" key="2">
    <source>
        <dbReference type="EMBL" id="BAK62195.1"/>
    </source>
</evidence>
<feature type="transmembrane region" description="Helical" evidence="1">
    <location>
        <begin position="26"/>
        <end position="45"/>
    </location>
</feature>
<accession>G2HEN7</accession>
<evidence type="ECO:0000256" key="1">
    <source>
        <dbReference type="SAM" id="Phobius"/>
    </source>
</evidence>
<organism evidence="2">
    <name type="scientific">Pan troglodytes</name>
    <name type="common">Chimpanzee</name>
    <dbReference type="NCBI Taxonomy" id="9598"/>
    <lineage>
        <taxon>Eukaryota</taxon>
        <taxon>Metazoa</taxon>
        <taxon>Chordata</taxon>
        <taxon>Craniata</taxon>
        <taxon>Vertebrata</taxon>
        <taxon>Euteleostomi</taxon>
        <taxon>Mammalia</taxon>
        <taxon>Eutheria</taxon>
        <taxon>Euarchontoglires</taxon>
        <taxon>Primates</taxon>
        <taxon>Haplorrhini</taxon>
        <taxon>Catarrhini</taxon>
        <taxon>Hominidae</taxon>
        <taxon>Pan</taxon>
    </lineage>
</organism>
<name>G2HEN7_PANTR</name>
<proteinExistence type="evidence at transcript level"/>
<reference evidence="2" key="1">
    <citation type="journal article" date="2011" name="Funct. Integr. Genomics">
        <title>Major chimpanzee-specific structural changes in sperm development-associated genes.</title>
        <authorList>
            <person name="Kim R.N."/>
            <person name="Kim D.W."/>
            <person name="Choi S.H."/>
            <person name="Chae S.H."/>
            <person name="Nam S.H."/>
            <person name="Kim D.W."/>
            <person name="Kim A."/>
            <person name="Kang A."/>
            <person name="Park K.H."/>
            <person name="Lee Y.S."/>
            <person name="Hirai M."/>
            <person name="Suzuki Y."/>
            <person name="Sugano S."/>
            <person name="Hashimoto K."/>
            <person name="Kim D.S."/>
            <person name="Park H.S."/>
        </authorList>
    </citation>
    <scope>NUCLEOTIDE SEQUENCE</scope>
    <source>
        <tissue evidence="2">Testis</tissue>
    </source>
</reference>
<dbReference type="EMBL" id="AK305201">
    <property type="protein sequence ID" value="BAK62195.1"/>
    <property type="molecule type" value="mRNA"/>
</dbReference>